<proteinExistence type="predicted"/>
<accession>A0A392QU40</accession>
<dbReference type="EMBL" id="LXQA010162099">
    <property type="protein sequence ID" value="MCI27891.1"/>
    <property type="molecule type" value="Genomic_DNA"/>
</dbReference>
<protein>
    <submittedName>
        <fullName evidence="1">Uncharacterized protein</fullName>
    </submittedName>
</protein>
<name>A0A392QU40_9FABA</name>
<evidence type="ECO:0000313" key="1">
    <source>
        <dbReference type="EMBL" id="MCI27891.1"/>
    </source>
</evidence>
<sequence>ARSVEIIEKRGRDGDLEDVCSRKNPRLDAVGGSASGPHKLTPGHPAEDFVLPHAFGHSPIFYGCTKVVVSDAEKTILGDMRSEAIRSEVVKSSEAVFILLEVVTFLNGRECQYLNERDVAMKKVA</sequence>
<feature type="non-terminal residue" evidence="1">
    <location>
        <position position="1"/>
    </location>
</feature>
<dbReference type="AlphaFoldDB" id="A0A392QU40"/>
<reference evidence="1 2" key="1">
    <citation type="journal article" date="2018" name="Front. Plant Sci.">
        <title>Red Clover (Trifolium pratense) and Zigzag Clover (T. medium) - A Picture of Genomic Similarities and Differences.</title>
        <authorList>
            <person name="Dluhosova J."/>
            <person name="Istvanek J."/>
            <person name="Nedelnik J."/>
            <person name="Repkova J."/>
        </authorList>
    </citation>
    <scope>NUCLEOTIDE SEQUENCE [LARGE SCALE GENOMIC DNA]</scope>
    <source>
        <strain evidence="2">cv. 10/8</strain>
        <tissue evidence="1">Leaf</tissue>
    </source>
</reference>
<evidence type="ECO:0000313" key="2">
    <source>
        <dbReference type="Proteomes" id="UP000265520"/>
    </source>
</evidence>
<comment type="caution">
    <text evidence="1">The sequence shown here is derived from an EMBL/GenBank/DDBJ whole genome shotgun (WGS) entry which is preliminary data.</text>
</comment>
<organism evidence="1 2">
    <name type="scientific">Trifolium medium</name>
    <dbReference type="NCBI Taxonomy" id="97028"/>
    <lineage>
        <taxon>Eukaryota</taxon>
        <taxon>Viridiplantae</taxon>
        <taxon>Streptophyta</taxon>
        <taxon>Embryophyta</taxon>
        <taxon>Tracheophyta</taxon>
        <taxon>Spermatophyta</taxon>
        <taxon>Magnoliopsida</taxon>
        <taxon>eudicotyledons</taxon>
        <taxon>Gunneridae</taxon>
        <taxon>Pentapetalae</taxon>
        <taxon>rosids</taxon>
        <taxon>fabids</taxon>
        <taxon>Fabales</taxon>
        <taxon>Fabaceae</taxon>
        <taxon>Papilionoideae</taxon>
        <taxon>50 kb inversion clade</taxon>
        <taxon>NPAAA clade</taxon>
        <taxon>Hologalegina</taxon>
        <taxon>IRL clade</taxon>
        <taxon>Trifolieae</taxon>
        <taxon>Trifolium</taxon>
    </lineage>
</organism>
<dbReference type="Proteomes" id="UP000265520">
    <property type="component" value="Unassembled WGS sequence"/>
</dbReference>
<keyword evidence="2" id="KW-1185">Reference proteome</keyword>